<evidence type="ECO:0000256" key="5">
    <source>
        <dbReference type="ARBA" id="ARBA00023150"/>
    </source>
</evidence>
<evidence type="ECO:0000313" key="12">
    <source>
        <dbReference type="EMBL" id="EPD13006.1"/>
    </source>
</evidence>
<evidence type="ECO:0000256" key="4">
    <source>
        <dbReference type="ARBA" id="ARBA00013858"/>
    </source>
</evidence>
<comment type="subunit">
    <text evidence="6">Heterotetramer of 2 MoaD subunits and 2 MoaE subunits. Also stable as homodimer. The enzyme changes between these two forms during catalysis.</text>
</comment>
<evidence type="ECO:0000256" key="8">
    <source>
        <dbReference type="ARBA" id="ARBA00030407"/>
    </source>
</evidence>
<evidence type="ECO:0000256" key="3">
    <source>
        <dbReference type="ARBA" id="ARBA00011950"/>
    </source>
</evidence>
<protein>
    <recommendedName>
        <fullName evidence="4">Molybdopterin synthase catalytic subunit</fullName>
        <ecNumber evidence="3">2.8.1.12</ecNumber>
    </recommendedName>
    <alternativeName>
        <fullName evidence="9">MPT synthase subunit 2</fullName>
    </alternativeName>
    <alternativeName>
        <fullName evidence="7">Molybdenum cofactor biosynthesis protein E</fullName>
    </alternativeName>
    <alternativeName>
        <fullName evidence="8">Molybdopterin-converting factor large subunit</fullName>
    </alternativeName>
    <alternativeName>
        <fullName evidence="10">Molybdopterin-converting factor subunit 2</fullName>
    </alternativeName>
</protein>
<evidence type="ECO:0000313" key="13">
    <source>
        <dbReference type="Proteomes" id="UP000015462"/>
    </source>
</evidence>
<dbReference type="RefSeq" id="WP_016390531.1">
    <property type="nucleotide sequence ID" value="NZ_FQZJ01000001.1"/>
</dbReference>
<dbReference type="CDD" id="cd00756">
    <property type="entry name" value="MoaE"/>
    <property type="match status" value="1"/>
</dbReference>
<reference evidence="12 13" key="1">
    <citation type="journal article" date="2013" name="Genome Announc.">
        <title>Genome Sequence of the Pyrene- and Fluoranthene-Degrading Bacterium Cycloclasticus sp. Strain PY97M.</title>
        <authorList>
            <person name="Cui Z."/>
            <person name="Xu G."/>
            <person name="Li Q."/>
            <person name="Gao W."/>
            <person name="Zheng L."/>
        </authorList>
    </citation>
    <scope>NUCLEOTIDE SEQUENCE [LARGE SCALE GENOMIC DNA]</scope>
    <source>
        <strain evidence="12 13">PY97M</strain>
    </source>
</reference>
<comment type="pathway">
    <text evidence="1">Cofactor biosynthesis; molybdopterin biosynthesis.</text>
</comment>
<dbReference type="SUPFAM" id="SSF54690">
    <property type="entry name" value="Molybdopterin synthase subunit MoaE"/>
    <property type="match status" value="1"/>
</dbReference>
<dbReference type="AlphaFoldDB" id="A0AB33Z1E3"/>
<organism evidence="12 13">
    <name type="scientific">Cycloclasticus pugetii</name>
    <dbReference type="NCBI Taxonomy" id="34068"/>
    <lineage>
        <taxon>Bacteria</taxon>
        <taxon>Pseudomonadati</taxon>
        <taxon>Pseudomonadota</taxon>
        <taxon>Gammaproteobacteria</taxon>
        <taxon>Thiotrichales</taxon>
        <taxon>Piscirickettsiaceae</taxon>
        <taxon>Cycloclasticus</taxon>
    </lineage>
</organism>
<dbReference type="EC" id="2.8.1.12" evidence="3"/>
<name>A0AB33Z1E3_9GAMM</name>
<evidence type="ECO:0000256" key="11">
    <source>
        <dbReference type="ARBA" id="ARBA00049878"/>
    </source>
</evidence>
<dbReference type="Pfam" id="PF02391">
    <property type="entry name" value="MoaE"/>
    <property type="match status" value="1"/>
</dbReference>
<comment type="caution">
    <text evidence="12">The sequence shown here is derived from an EMBL/GenBank/DDBJ whole genome shotgun (WGS) entry which is preliminary data.</text>
</comment>
<keyword evidence="5" id="KW-0501">Molybdenum cofactor biosynthesis</keyword>
<evidence type="ECO:0000256" key="1">
    <source>
        <dbReference type="ARBA" id="ARBA00005046"/>
    </source>
</evidence>
<evidence type="ECO:0000256" key="10">
    <source>
        <dbReference type="ARBA" id="ARBA00032474"/>
    </source>
</evidence>
<accession>A0AB33Z1E3</accession>
<keyword evidence="13" id="KW-1185">Reference proteome</keyword>
<proteinExistence type="inferred from homology"/>
<dbReference type="InterPro" id="IPR003448">
    <property type="entry name" value="Mopterin_biosynth_MoaE"/>
</dbReference>
<evidence type="ECO:0000256" key="6">
    <source>
        <dbReference type="ARBA" id="ARBA00026066"/>
    </source>
</evidence>
<evidence type="ECO:0000256" key="7">
    <source>
        <dbReference type="ARBA" id="ARBA00029745"/>
    </source>
</evidence>
<dbReference type="GO" id="GO:0030366">
    <property type="term" value="F:molybdopterin synthase activity"/>
    <property type="evidence" value="ECO:0007669"/>
    <property type="project" value="UniProtKB-EC"/>
</dbReference>
<dbReference type="PANTHER" id="PTHR23404">
    <property type="entry name" value="MOLYBDOPTERIN SYNTHASE RELATED"/>
    <property type="match status" value="1"/>
</dbReference>
<sequence length="150" mass="17310">MIKIIQKAFDPWHELATFQREMKREGEFGACANFIGTMRDMNEGDAVNGMFLEHYPGMTEKHLEKIVQSAKKQWDLLETLVIHRVGALLPNDPIVLVAAWSVHRKDAFEASRFIMEDLKSKAPFWKKENLSSTALQAEKNRWVEKNTSGY</sequence>
<dbReference type="GO" id="GO:0006777">
    <property type="term" value="P:Mo-molybdopterin cofactor biosynthetic process"/>
    <property type="evidence" value="ECO:0007669"/>
    <property type="project" value="UniProtKB-KW"/>
</dbReference>
<dbReference type="Proteomes" id="UP000015462">
    <property type="component" value="Unassembled WGS sequence"/>
</dbReference>
<dbReference type="Gene3D" id="3.90.1170.40">
    <property type="entry name" value="Molybdopterin biosynthesis MoaE subunit"/>
    <property type="match status" value="1"/>
</dbReference>
<dbReference type="InterPro" id="IPR036563">
    <property type="entry name" value="MoaE_sf"/>
</dbReference>
<dbReference type="EMBL" id="ASHL01000005">
    <property type="protein sequence ID" value="EPD13006.1"/>
    <property type="molecule type" value="Genomic_DNA"/>
</dbReference>
<evidence type="ECO:0000256" key="9">
    <source>
        <dbReference type="ARBA" id="ARBA00030781"/>
    </source>
</evidence>
<evidence type="ECO:0000256" key="2">
    <source>
        <dbReference type="ARBA" id="ARBA00005426"/>
    </source>
</evidence>
<comment type="catalytic activity">
    <reaction evidence="11">
        <text>2 [molybdopterin-synthase sulfur-carrier protein]-C-terminal-Gly-aminoethanethioate + cyclic pyranopterin phosphate + H2O = molybdopterin + 2 [molybdopterin-synthase sulfur-carrier protein]-C-terminal Gly-Gly + 2 H(+)</text>
        <dbReference type="Rhea" id="RHEA:26333"/>
        <dbReference type="Rhea" id="RHEA-COMP:12202"/>
        <dbReference type="Rhea" id="RHEA-COMP:19907"/>
        <dbReference type="ChEBI" id="CHEBI:15377"/>
        <dbReference type="ChEBI" id="CHEBI:15378"/>
        <dbReference type="ChEBI" id="CHEBI:58698"/>
        <dbReference type="ChEBI" id="CHEBI:59648"/>
        <dbReference type="ChEBI" id="CHEBI:90778"/>
        <dbReference type="ChEBI" id="CHEBI:232372"/>
        <dbReference type="EC" id="2.8.1.12"/>
    </reaction>
</comment>
<gene>
    <name evidence="12" type="ORF">L196_07579</name>
</gene>
<comment type="similarity">
    <text evidence="2">Belongs to the MoaE family.</text>
</comment>